<dbReference type="InterPro" id="IPR039344">
    <property type="entry name" value="MBLAC1"/>
</dbReference>
<evidence type="ECO:0000256" key="5">
    <source>
        <dbReference type="ARBA" id="ARBA00044690"/>
    </source>
</evidence>
<comment type="subcellular location">
    <subcellularLocation>
        <location evidence="1">Cytoplasm</location>
        <location evidence="1">Cytosol</location>
    </subcellularLocation>
</comment>
<dbReference type="InterPro" id="IPR036866">
    <property type="entry name" value="RibonucZ/Hydroxyglut_hydro"/>
</dbReference>
<evidence type="ECO:0000256" key="6">
    <source>
        <dbReference type="ARBA" id="ARBA00045869"/>
    </source>
</evidence>
<dbReference type="SUPFAM" id="SSF56281">
    <property type="entry name" value="Metallo-hydrolase/oxidoreductase"/>
    <property type="match status" value="1"/>
</dbReference>
<dbReference type="Pfam" id="PF00753">
    <property type="entry name" value="Lactamase_B"/>
    <property type="match status" value="1"/>
</dbReference>
<dbReference type="PANTHER" id="PTHR23200:SF48">
    <property type="entry name" value="METALLO-BETA-LACTAMASE DOMAIN-CONTAINING PROTEIN 1"/>
    <property type="match status" value="1"/>
</dbReference>
<dbReference type="SMART" id="SM00849">
    <property type="entry name" value="Lactamase_B"/>
    <property type="match status" value="1"/>
</dbReference>
<evidence type="ECO:0000256" key="4">
    <source>
        <dbReference type="ARBA" id="ARBA00032988"/>
    </source>
</evidence>
<proteinExistence type="predicted"/>
<name>A0A2H0FJM4_9BACT</name>
<evidence type="ECO:0000256" key="3">
    <source>
        <dbReference type="ARBA" id="ARBA00014856"/>
    </source>
</evidence>
<evidence type="ECO:0000313" key="9">
    <source>
        <dbReference type="Proteomes" id="UP000230778"/>
    </source>
</evidence>
<feature type="domain" description="Metallo-beta-lactamase" evidence="7">
    <location>
        <begin position="34"/>
        <end position="180"/>
    </location>
</feature>
<comment type="caution">
    <text evidence="8">The sequence shown here is derived from an EMBL/GenBank/DDBJ whole genome shotgun (WGS) entry which is preliminary data.</text>
</comment>
<sequence length="188" mass="21014">MAEVKVLIEGYTIADSVALGGEEKTCPTITLVRDGDIIMVVAPGVLENQKMLVDKLSEEGLSIDDVNVVCITHSHIDHYRNIGMFPEAKSLEYGGLWDGNIAKEWKEQFTENIQIIKTLGHNYDSITLLVKTNDGIVAICGDVFWKENFPKDDPCASDKEKLKESRKKVLEVADYIIPGRGKMFKVKK</sequence>
<gene>
    <name evidence="8" type="ORF">COW72_01460</name>
</gene>
<protein>
    <recommendedName>
        <fullName evidence="3">Metallo-beta-lactamase domain-containing protein 1</fullName>
    </recommendedName>
    <alternativeName>
        <fullName evidence="4">Endoribonuclease MBLAC1</fullName>
    </alternativeName>
</protein>
<comment type="catalytic activity">
    <reaction evidence="5">
        <text>a ribonucleotidyl-ribonucleotide-RNA + H2O = a 3'-end ribonucleotide-RNA + a 5'-end 5'-phospho-ribonucleoside-RNA + H(+)</text>
        <dbReference type="Rhea" id="RHEA:68096"/>
        <dbReference type="Rhea" id="RHEA-COMP:15179"/>
        <dbReference type="Rhea" id="RHEA-COMP:17355"/>
        <dbReference type="Rhea" id="RHEA-COMP:17428"/>
        <dbReference type="ChEBI" id="CHEBI:15377"/>
        <dbReference type="ChEBI" id="CHEBI:15378"/>
        <dbReference type="ChEBI" id="CHEBI:74896"/>
        <dbReference type="ChEBI" id="CHEBI:138282"/>
        <dbReference type="ChEBI" id="CHEBI:173118"/>
    </reaction>
    <physiologicalReaction direction="left-to-right" evidence="5">
        <dbReference type="Rhea" id="RHEA:68097"/>
    </physiologicalReaction>
</comment>
<organism evidence="8 9">
    <name type="scientific">Candidatus Nealsonbacteria bacterium CG18_big_fil_WC_8_21_14_2_50_37_10</name>
    <dbReference type="NCBI Taxonomy" id="1974717"/>
    <lineage>
        <taxon>Bacteria</taxon>
        <taxon>Candidatus Nealsoniibacteriota</taxon>
    </lineage>
</organism>
<dbReference type="Gene3D" id="3.60.15.10">
    <property type="entry name" value="Ribonuclease Z/Hydroxyacylglutathione hydrolase-like"/>
    <property type="match status" value="1"/>
</dbReference>
<dbReference type="AlphaFoldDB" id="A0A2H0FJM4"/>
<dbReference type="GO" id="GO:0005829">
    <property type="term" value="C:cytosol"/>
    <property type="evidence" value="ECO:0007669"/>
    <property type="project" value="UniProtKB-SubCell"/>
</dbReference>
<dbReference type="PANTHER" id="PTHR23200">
    <property type="entry name" value="METALLO-BETA-LACTAMASE DOMAIN-CONTAINING PROTEIN 1"/>
    <property type="match status" value="1"/>
</dbReference>
<comment type="function">
    <text evidence="6">Endoribonuclease that catalyzes the hydrolysis of histone-coding pre-mRNA 3'-end. Involved in histone pre-mRNA processing during the S-phase of the cell cycle, which is required for entering/progressing through S-phase. Cleaves histone pre-mRNA at a major and a minor cleavage site after the 5'-ACCCA-3' and the 5'-ACCCACA-3' sequence, respectively, and located downstream of the stem-loop. May require the presence of the HDE element located at the histone pre-RNA 3'-end to avoid non-specific cleavage.</text>
</comment>
<dbReference type="EMBL" id="PCUC01000079">
    <property type="protein sequence ID" value="PIQ06894.1"/>
    <property type="molecule type" value="Genomic_DNA"/>
</dbReference>
<dbReference type="Proteomes" id="UP000230778">
    <property type="component" value="Unassembled WGS sequence"/>
</dbReference>
<accession>A0A2H0FJM4</accession>
<dbReference type="InterPro" id="IPR001279">
    <property type="entry name" value="Metallo-B-lactamas"/>
</dbReference>
<dbReference type="CDD" id="cd07711">
    <property type="entry name" value="MBLAC1-like_MBL-fold"/>
    <property type="match status" value="1"/>
</dbReference>
<evidence type="ECO:0000256" key="1">
    <source>
        <dbReference type="ARBA" id="ARBA00004514"/>
    </source>
</evidence>
<evidence type="ECO:0000259" key="7">
    <source>
        <dbReference type="SMART" id="SM00849"/>
    </source>
</evidence>
<evidence type="ECO:0000313" key="8">
    <source>
        <dbReference type="EMBL" id="PIQ06894.1"/>
    </source>
</evidence>
<comment type="subunit">
    <text evidence="2">Homodimer.</text>
</comment>
<evidence type="ECO:0000256" key="2">
    <source>
        <dbReference type="ARBA" id="ARBA00011738"/>
    </source>
</evidence>
<reference evidence="8 9" key="1">
    <citation type="submission" date="2017-09" db="EMBL/GenBank/DDBJ databases">
        <title>Depth-based differentiation of microbial function through sediment-hosted aquifers and enrichment of novel symbionts in the deep terrestrial subsurface.</title>
        <authorList>
            <person name="Probst A.J."/>
            <person name="Ladd B."/>
            <person name="Jarett J.K."/>
            <person name="Geller-Mcgrath D.E."/>
            <person name="Sieber C.M."/>
            <person name="Emerson J.B."/>
            <person name="Anantharaman K."/>
            <person name="Thomas B.C."/>
            <person name="Malmstrom R."/>
            <person name="Stieglmeier M."/>
            <person name="Klingl A."/>
            <person name="Woyke T."/>
            <person name="Ryan C.M."/>
            <person name="Banfield J.F."/>
        </authorList>
    </citation>
    <scope>NUCLEOTIDE SEQUENCE [LARGE SCALE GENOMIC DNA]</scope>
    <source>
        <strain evidence="8">CG18_big_fil_WC_8_21_14_2_50_37_10</strain>
    </source>
</reference>